<keyword evidence="4" id="KW-0675">Receptor</keyword>
<evidence type="ECO:0000313" key="4">
    <source>
        <dbReference type="EMBL" id="RKT60708.1"/>
    </source>
</evidence>
<dbReference type="InterPro" id="IPR025991">
    <property type="entry name" value="Chemoreceptor_zinc-bind_dom"/>
</dbReference>
<reference evidence="4 5" key="1">
    <citation type="submission" date="2018-10" db="EMBL/GenBank/DDBJ databases">
        <title>Genomic Encyclopedia of Type Strains, Phase IV (KMG-IV): sequencing the most valuable type-strain genomes for metagenomic binning, comparative biology and taxonomic classification.</title>
        <authorList>
            <person name="Goeker M."/>
        </authorList>
    </citation>
    <scope>NUCLEOTIDE SEQUENCE [LARGE SCALE GENOMIC DNA]</scope>
    <source>
        <strain evidence="4 5">DSM 23841</strain>
    </source>
</reference>
<dbReference type="EMBL" id="RBXP01000011">
    <property type="protein sequence ID" value="RKT60708.1"/>
    <property type="molecule type" value="Genomic_DNA"/>
</dbReference>
<dbReference type="AlphaFoldDB" id="A0A495WLF0"/>
<organism evidence="4 5">
    <name type="scientific">Azonexus fungiphilus</name>
    <dbReference type="NCBI Taxonomy" id="146940"/>
    <lineage>
        <taxon>Bacteria</taxon>
        <taxon>Pseudomonadati</taxon>
        <taxon>Pseudomonadota</taxon>
        <taxon>Betaproteobacteria</taxon>
        <taxon>Rhodocyclales</taxon>
        <taxon>Azonexaceae</taxon>
        <taxon>Azonexus</taxon>
    </lineage>
</organism>
<protein>
    <submittedName>
        <fullName evidence="4">Chemoreceptor zinc-binding protein</fullName>
    </submittedName>
</protein>
<proteinExistence type="predicted"/>
<evidence type="ECO:0000259" key="3">
    <source>
        <dbReference type="PROSITE" id="PS50111"/>
    </source>
</evidence>
<dbReference type="PANTHER" id="PTHR32089">
    <property type="entry name" value="METHYL-ACCEPTING CHEMOTAXIS PROTEIN MCPB"/>
    <property type="match status" value="1"/>
</dbReference>
<keyword evidence="1 2" id="KW-0807">Transducer</keyword>
<keyword evidence="5" id="KW-1185">Reference proteome</keyword>
<evidence type="ECO:0000256" key="1">
    <source>
        <dbReference type="ARBA" id="ARBA00023224"/>
    </source>
</evidence>
<dbReference type="SUPFAM" id="SSF58104">
    <property type="entry name" value="Methyl-accepting chemotaxis protein (MCP) signaling domain"/>
    <property type="match status" value="1"/>
</dbReference>
<feature type="domain" description="Methyl-accepting transducer" evidence="3">
    <location>
        <begin position="65"/>
        <end position="253"/>
    </location>
</feature>
<dbReference type="Pfam" id="PF13682">
    <property type="entry name" value="CZB"/>
    <property type="match status" value="1"/>
</dbReference>
<evidence type="ECO:0000313" key="5">
    <source>
        <dbReference type="Proteomes" id="UP000270626"/>
    </source>
</evidence>
<dbReference type="SMART" id="SM00283">
    <property type="entry name" value="MA"/>
    <property type="match status" value="1"/>
</dbReference>
<dbReference type="PROSITE" id="PS50111">
    <property type="entry name" value="CHEMOTAXIS_TRANSDUC_2"/>
    <property type="match status" value="1"/>
</dbReference>
<dbReference type="GO" id="GO:0016020">
    <property type="term" value="C:membrane"/>
    <property type="evidence" value="ECO:0007669"/>
    <property type="project" value="InterPro"/>
</dbReference>
<gene>
    <name evidence="4" type="ORF">DFR40_0854</name>
</gene>
<dbReference type="Gene3D" id="6.10.250.3200">
    <property type="match status" value="1"/>
</dbReference>
<dbReference type="PANTHER" id="PTHR32089:SF112">
    <property type="entry name" value="LYSOZYME-LIKE PROTEIN-RELATED"/>
    <property type="match status" value="1"/>
</dbReference>
<name>A0A495WLF0_9RHOO</name>
<comment type="caution">
    <text evidence="4">The sequence shown here is derived from an EMBL/GenBank/DDBJ whole genome shotgun (WGS) entry which is preliminary data.</text>
</comment>
<dbReference type="InterPro" id="IPR004089">
    <property type="entry name" value="MCPsignal_dom"/>
</dbReference>
<dbReference type="Gene3D" id="1.20.120.30">
    <property type="entry name" value="Aspartate receptor, ligand-binding domain"/>
    <property type="match status" value="1"/>
</dbReference>
<dbReference type="Proteomes" id="UP000270626">
    <property type="component" value="Unassembled WGS sequence"/>
</dbReference>
<dbReference type="Pfam" id="PF00015">
    <property type="entry name" value="MCPsignal"/>
    <property type="match status" value="1"/>
</dbReference>
<sequence length="373" mass="40377">MFWSNAEKVGELERSLAESARREGALVAELAELRQVLGERERAWQEKEIECDNLRAILGNLALFSQSLASSQGSLGQMANALKEERQQAVEAASVSASSGQTTTEIAANLHRLAEGSAKAAGDVDVLAQQATEIGAIVQLIHEIADQTNLLALNAAIEAARAGEAGRGFAVVADEVRKLAERTAKATKDIDGLVSGIRDDSTCARSAMETLAGAAQQYAERGEAATADMNRLIDLSHKMEQVIAGSSLKSFVEVAKVDHLVFKFRIYLGLFGLETVDPDQVASHTTCRLGKWYYEGEGRECFSVLPGYREIEPPHIDVHRFGIEALRARLAGDNAAMLRHVEAMEKASFKVLDNLQRMADVANDDPSVLCLGR</sequence>
<accession>A0A495WLF0</accession>
<evidence type="ECO:0000256" key="2">
    <source>
        <dbReference type="PROSITE-ProRule" id="PRU00284"/>
    </source>
</evidence>
<dbReference type="RefSeq" id="WP_281270051.1">
    <property type="nucleotide sequence ID" value="NZ_RBXP01000011.1"/>
</dbReference>
<dbReference type="GO" id="GO:0007165">
    <property type="term" value="P:signal transduction"/>
    <property type="evidence" value="ECO:0007669"/>
    <property type="project" value="UniProtKB-KW"/>
</dbReference>